<dbReference type="Proteomes" id="UP000253426">
    <property type="component" value="Unassembled WGS sequence"/>
</dbReference>
<reference evidence="2 3" key="1">
    <citation type="submission" date="2018-06" db="EMBL/GenBank/DDBJ databases">
        <title>Genomic Encyclopedia of Type Strains, Phase IV (KMG-IV): sequencing the most valuable type-strain genomes for metagenomic binning, comparative biology and taxonomic classification.</title>
        <authorList>
            <person name="Goeker M."/>
        </authorList>
    </citation>
    <scope>NUCLEOTIDE SEQUENCE [LARGE SCALE GENOMIC DNA]</scope>
    <source>
        <strain evidence="2 3">DSM 25532</strain>
    </source>
</reference>
<name>A0A366H767_9BACT</name>
<evidence type="ECO:0000256" key="1">
    <source>
        <dbReference type="SAM" id="Phobius"/>
    </source>
</evidence>
<feature type="transmembrane region" description="Helical" evidence="1">
    <location>
        <begin position="41"/>
        <end position="61"/>
    </location>
</feature>
<sequence length="90" mass="9576">MVMATIMEVTTTEDMVTTMEATITEVMVMVAMADMEVADTVIIMADTTVTVMAIIITVMVACRSTSPASDMCSSAGKRHLAATQLSVPRL</sequence>
<keyword evidence="1" id="KW-0472">Membrane</keyword>
<evidence type="ECO:0000313" key="3">
    <source>
        <dbReference type="Proteomes" id="UP000253426"/>
    </source>
</evidence>
<gene>
    <name evidence="2" type="ORF">DES53_11419</name>
</gene>
<evidence type="ECO:0000313" key="2">
    <source>
        <dbReference type="EMBL" id="RBP37281.1"/>
    </source>
</evidence>
<proteinExistence type="predicted"/>
<organism evidence="2 3">
    <name type="scientific">Roseimicrobium gellanilyticum</name>
    <dbReference type="NCBI Taxonomy" id="748857"/>
    <lineage>
        <taxon>Bacteria</taxon>
        <taxon>Pseudomonadati</taxon>
        <taxon>Verrucomicrobiota</taxon>
        <taxon>Verrucomicrobiia</taxon>
        <taxon>Verrucomicrobiales</taxon>
        <taxon>Verrucomicrobiaceae</taxon>
        <taxon>Roseimicrobium</taxon>
    </lineage>
</organism>
<keyword evidence="3" id="KW-1185">Reference proteome</keyword>
<dbReference type="EMBL" id="QNRR01000014">
    <property type="protein sequence ID" value="RBP37281.1"/>
    <property type="molecule type" value="Genomic_DNA"/>
</dbReference>
<comment type="caution">
    <text evidence="2">The sequence shown here is derived from an EMBL/GenBank/DDBJ whole genome shotgun (WGS) entry which is preliminary data.</text>
</comment>
<keyword evidence="1" id="KW-0812">Transmembrane</keyword>
<protein>
    <submittedName>
        <fullName evidence="2">Uncharacterized protein</fullName>
    </submittedName>
</protein>
<keyword evidence="1" id="KW-1133">Transmembrane helix</keyword>
<accession>A0A366H767</accession>
<dbReference type="AlphaFoldDB" id="A0A366H767"/>